<feature type="domain" description="DNA binding HTH" evidence="2">
    <location>
        <begin position="35"/>
        <end position="69"/>
    </location>
</feature>
<evidence type="ECO:0000259" key="2">
    <source>
        <dbReference type="Pfam" id="PF02954"/>
    </source>
</evidence>
<evidence type="ECO:0000256" key="1">
    <source>
        <dbReference type="SAM" id="MobiDB-lite"/>
    </source>
</evidence>
<dbReference type="PRINTS" id="PR01590">
    <property type="entry name" value="HTHFIS"/>
</dbReference>
<dbReference type="Pfam" id="PF02954">
    <property type="entry name" value="HTH_8"/>
    <property type="match status" value="1"/>
</dbReference>
<dbReference type="EMBL" id="CP107246">
    <property type="protein sequence ID" value="WIM06998.1"/>
    <property type="molecule type" value="Genomic_DNA"/>
</dbReference>
<sequence>MSESGAIDAGLIRIDRQRDTPTPVSAAPDIPGPDERARVVAALEQAGWVQARAARLLGMTPRQIAYRIQTLNIEVKQF</sequence>
<organism evidence="3">
    <name type="scientific">Candidatus Nitricoxidivorans perseverans</name>
    <dbReference type="NCBI Taxonomy" id="2975601"/>
    <lineage>
        <taxon>Bacteria</taxon>
        <taxon>Pseudomonadati</taxon>
        <taxon>Pseudomonadota</taxon>
        <taxon>Betaproteobacteria</taxon>
        <taxon>Nitrosomonadales</taxon>
        <taxon>Sterolibacteriaceae</taxon>
        <taxon>Candidatus Nitricoxidivorans</taxon>
    </lineage>
</organism>
<dbReference type="GO" id="GO:0043565">
    <property type="term" value="F:sequence-specific DNA binding"/>
    <property type="evidence" value="ECO:0007669"/>
    <property type="project" value="InterPro"/>
</dbReference>
<protein>
    <recommendedName>
        <fullName evidence="2">DNA binding HTH domain-containing protein</fullName>
    </recommendedName>
</protein>
<dbReference type="Proteomes" id="UP001234916">
    <property type="component" value="Chromosome"/>
</dbReference>
<evidence type="ECO:0000313" key="3">
    <source>
        <dbReference type="EMBL" id="WIM06998.1"/>
    </source>
</evidence>
<dbReference type="InterPro" id="IPR002197">
    <property type="entry name" value="HTH_Fis"/>
</dbReference>
<accession>A0AA49FNW9</accession>
<dbReference type="SUPFAM" id="SSF46689">
    <property type="entry name" value="Homeodomain-like"/>
    <property type="match status" value="1"/>
</dbReference>
<dbReference type="Gene3D" id="1.10.10.60">
    <property type="entry name" value="Homeodomain-like"/>
    <property type="match status" value="1"/>
</dbReference>
<dbReference type="KEGG" id="npv:OHM77_01905"/>
<name>A0AA49FNW9_9PROT</name>
<dbReference type="AlphaFoldDB" id="A0AA49FNW9"/>
<reference evidence="3" key="1">
    <citation type="journal article" date="2023" name="Nat. Microbiol.">
        <title>Enrichment and characterization of a nitric oxide-reducing microbial community in a continuous bioreactor.</title>
        <authorList>
            <person name="Garrido-Amador P."/>
            <person name="Stortenbeker N."/>
            <person name="Wessels H.J.C.T."/>
            <person name="Speth D.R."/>
            <person name="Garcia-Heredia I."/>
            <person name="Kartal B."/>
        </authorList>
    </citation>
    <scope>NUCLEOTIDE SEQUENCE</scope>
    <source>
        <strain evidence="3">MAG1</strain>
    </source>
</reference>
<gene>
    <name evidence="3" type="ORF">OHM77_01905</name>
</gene>
<feature type="region of interest" description="Disordered" evidence="1">
    <location>
        <begin position="1"/>
        <end position="33"/>
    </location>
</feature>
<dbReference type="InterPro" id="IPR009057">
    <property type="entry name" value="Homeodomain-like_sf"/>
</dbReference>
<proteinExistence type="predicted"/>